<dbReference type="RefSeq" id="WP_260347579.1">
    <property type="nucleotide sequence ID" value="NZ_JAOAOS010000001.1"/>
</dbReference>
<protein>
    <recommendedName>
        <fullName evidence="3">Lipoprotein</fullName>
    </recommendedName>
</protein>
<proteinExistence type="predicted"/>
<evidence type="ECO:0000313" key="2">
    <source>
        <dbReference type="Proteomes" id="UP001595976"/>
    </source>
</evidence>
<sequence length="45" mass="4526">MKRITLLAVLLGLGLGLSGCDKCGNFGPLFGLSDTKSCGGSEPAK</sequence>
<dbReference type="PROSITE" id="PS51257">
    <property type="entry name" value="PROKAR_LIPOPROTEIN"/>
    <property type="match status" value="1"/>
</dbReference>
<evidence type="ECO:0008006" key="3">
    <source>
        <dbReference type="Google" id="ProtNLM"/>
    </source>
</evidence>
<name>A0ABW0F1J1_9HYPH</name>
<organism evidence="1 2">
    <name type="scientific">Bosea minatitlanensis</name>
    <dbReference type="NCBI Taxonomy" id="128782"/>
    <lineage>
        <taxon>Bacteria</taxon>
        <taxon>Pseudomonadati</taxon>
        <taxon>Pseudomonadota</taxon>
        <taxon>Alphaproteobacteria</taxon>
        <taxon>Hyphomicrobiales</taxon>
        <taxon>Boseaceae</taxon>
        <taxon>Bosea</taxon>
    </lineage>
</organism>
<dbReference type="EMBL" id="JBHSLI010000001">
    <property type="protein sequence ID" value="MFC5292405.1"/>
    <property type="molecule type" value="Genomic_DNA"/>
</dbReference>
<gene>
    <name evidence="1" type="ORF">ACFPK2_05300</name>
</gene>
<dbReference type="Proteomes" id="UP001595976">
    <property type="component" value="Unassembled WGS sequence"/>
</dbReference>
<evidence type="ECO:0000313" key="1">
    <source>
        <dbReference type="EMBL" id="MFC5292405.1"/>
    </source>
</evidence>
<reference evidence="2" key="1">
    <citation type="journal article" date="2019" name="Int. J. Syst. Evol. Microbiol.">
        <title>The Global Catalogue of Microorganisms (GCM) 10K type strain sequencing project: providing services to taxonomists for standard genome sequencing and annotation.</title>
        <authorList>
            <consortium name="The Broad Institute Genomics Platform"/>
            <consortium name="The Broad Institute Genome Sequencing Center for Infectious Disease"/>
            <person name="Wu L."/>
            <person name="Ma J."/>
        </authorList>
    </citation>
    <scope>NUCLEOTIDE SEQUENCE [LARGE SCALE GENOMIC DNA]</scope>
    <source>
        <strain evidence="2">CGMCC 1.15643</strain>
    </source>
</reference>
<comment type="caution">
    <text evidence="1">The sequence shown here is derived from an EMBL/GenBank/DDBJ whole genome shotgun (WGS) entry which is preliminary data.</text>
</comment>
<keyword evidence="2" id="KW-1185">Reference proteome</keyword>
<accession>A0ABW0F1J1</accession>